<feature type="binding site" evidence="6">
    <location>
        <position position="142"/>
    </location>
    <ligand>
        <name>FMN</name>
        <dbReference type="ChEBI" id="CHEBI:58210"/>
    </ligand>
</feature>
<feature type="binding site" evidence="6">
    <location>
        <position position="170"/>
    </location>
    <ligand>
        <name>FMN</name>
        <dbReference type="ChEBI" id="CHEBI:58210"/>
    </ligand>
</feature>
<dbReference type="SUPFAM" id="SSF51395">
    <property type="entry name" value="FMN-linked oxidoreductases"/>
    <property type="match status" value="1"/>
</dbReference>
<dbReference type="InterPro" id="IPR012133">
    <property type="entry name" value="Alpha-hydoxy_acid_DH_FMN"/>
</dbReference>
<dbReference type="InterPro" id="IPR037396">
    <property type="entry name" value="FMN_HAD"/>
</dbReference>
<keyword evidence="4" id="KW-0560">Oxidoreductase</keyword>
<dbReference type="InterPro" id="IPR000262">
    <property type="entry name" value="FMN-dep_DH"/>
</dbReference>
<feature type="binding site" evidence="6">
    <location>
        <position position="237"/>
    </location>
    <ligand>
        <name>FMN</name>
        <dbReference type="ChEBI" id="CHEBI:58210"/>
    </ligand>
</feature>
<feature type="binding site" evidence="6">
    <location>
        <position position="178"/>
    </location>
    <ligand>
        <name>glyoxylate</name>
        <dbReference type="ChEBI" id="CHEBI:36655"/>
    </ligand>
</feature>
<dbReference type="RefSeq" id="WP_196272126.1">
    <property type="nucleotide sequence ID" value="NZ_JADQDO010000005.1"/>
</dbReference>
<dbReference type="PROSITE" id="PS51349">
    <property type="entry name" value="FMN_HYDROXY_ACID_DH_2"/>
    <property type="match status" value="1"/>
</dbReference>
<sequence>MADKVSRIDDRYATVEKYTTLRGIHHDARRHLSEAEWNYLWCGTGDEVTLKDNVAAFDRYRFVAPLFAGIDNPNTQTRVLGFDLSFPAFIAPFGGEAVFHPEGHLAIGRAAEAAGIQQMVPVAASYPLEDIAAASSVASVFQMTFVGDEGAVLDLMDRAKAAGYRYICATYSPIRQWRERMMEDRFSIRGENGPANFGPGRSDPAPLVELLDFTQPRWNWQQAARAIARAPLPCIVKGVTSARDAHAALDAGAVGLYVSNYGGRTVDRTPAALDVLPSIRRAAGREVPIIFDSGVRRGSDIATALALGADAVALGRLIALGLAADGEHGVRRTLDLLQREFWTTLGHLGCSKVEDLSDAVLHQSELSLAR</sequence>
<feature type="binding site" evidence="6">
    <location>
        <position position="264"/>
    </location>
    <ligand>
        <name>glyoxylate</name>
        <dbReference type="ChEBI" id="CHEBI:36655"/>
    </ligand>
</feature>
<protein>
    <submittedName>
        <fullName evidence="8">Alpha-hydroxy-acid oxidizing protein</fullName>
    </submittedName>
</protein>
<dbReference type="InterPro" id="IPR013785">
    <property type="entry name" value="Aldolase_TIM"/>
</dbReference>
<comment type="cofactor">
    <cofactor evidence="1">
        <name>FMN</name>
        <dbReference type="ChEBI" id="CHEBI:58210"/>
    </cofactor>
</comment>
<accession>A0A931BQE1</accession>
<evidence type="ECO:0000256" key="5">
    <source>
        <dbReference type="ARBA" id="ARBA00024042"/>
    </source>
</evidence>
<comment type="caution">
    <text evidence="8">The sequence shown here is derived from an EMBL/GenBank/DDBJ whole genome shotgun (WGS) entry which is preliminary data.</text>
</comment>
<feature type="binding site" evidence="6">
    <location>
        <begin position="92"/>
        <end position="94"/>
    </location>
    <ligand>
        <name>FMN</name>
        <dbReference type="ChEBI" id="CHEBI:58210"/>
    </ligand>
</feature>
<evidence type="ECO:0000313" key="8">
    <source>
        <dbReference type="EMBL" id="MBF9234133.1"/>
    </source>
</evidence>
<dbReference type="PANTHER" id="PTHR10578:SF107">
    <property type="entry name" value="2-HYDROXYACID OXIDASE 1"/>
    <property type="match status" value="1"/>
</dbReference>
<comment type="similarity">
    <text evidence="5">Belongs to the FMN-dependent alpha-hydroxy acid dehydrogenase family.</text>
</comment>
<dbReference type="AlphaFoldDB" id="A0A931BQE1"/>
<dbReference type="EMBL" id="JADQDO010000005">
    <property type="protein sequence ID" value="MBF9234133.1"/>
    <property type="molecule type" value="Genomic_DNA"/>
</dbReference>
<dbReference type="Pfam" id="PF01070">
    <property type="entry name" value="FMN_dh"/>
    <property type="match status" value="1"/>
</dbReference>
<keyword evidence="2 6" id="KW-0285">Flavoprotein</keyword>
<dbReference type="Proteomes" id="UP000599312">
    <property type="component" value="Unassembled WGS sequence"/>
</dbReference>
<gene>
    <name evidence="8" type="ORF">I2H38_12155</name>
</gene>
<dbReference type="CDD" id="cd02809">
    <property type="entry name" value="alpha_hydroxyacid_oxid_FMN"/>
    <property type="match status" value="1"/>
</dbReference>
<name>A0A931BQE1_9HYPH</name>
<evidence type="ECO:0000259" key="7">
    <source>
        <dbReference type="PROSITE" id="PS51349"/>
    </source>
</evidence>
<organism evidence="8 9">
    <name type="scientific">Microvirga alba</name>
    <dbReference type="NCBI Taxonomy" id="2791025"/>
    <lineage>
        <taxon>Bacteria</taxon>
        <taxon>Pseudomonadati</taxon>
        <taxon>Pseudomonadota</taxon>
        <taxon>Alphaproteobacteria</taxon>
        <taxon>Hyphomicrobiales</taxon>
        <taxon>Methylobacteriaceae</taxon>
        <taxon>Microvirga</taxon>
    </lineage>
</organism>
<evidence type="ECO:0000256" key="3">
    <source>
        <dbReference type="ARBA" id="ARBA00022643"/>
    </source>
</evidence>
<evidence type="ECO:0000256" key="2">
    <source>
        <dbReference type="ARBA" id="ARBA00022630"/>
    </source>
</evidence>
<evidence type="ECO:0000256" key="1">
    <source>
        <dbReference type="ARBA" id="ARBA00001917"/>
    </source>
</evidence>
<keyword evidence="3 6" id="KW-0288">FMN</keyword>
<evidence type="ECO:0000256" key="4">
    <source>
        <dbReference type="ARBA" id="ARBA00023002"/>
    </source>
</evidence>
<dbReference type="GO" id="GO:0016491">
    <property type="term" value="F:oxidoreductase activity"/>
    <property type="evidence" value="ECO:0007669"/>
    <property type="project" value="UniProtKB-KW"/>
</dbReference>
<feature type="binding site" evidence="6">
    <location>
        <position position="39"/>
    </location>
    <ligand>
        <name>glyoxylate</name>
        <dbReference type="ChEBI" id="CHEBI:36655"/>
    </ligand>
</feature>
<dbReference type="GO" id="GO:0010181">
    <property type="term" value="F:FMN binding"/>
    <property type="evidence" value="ECO:0007669"/>
    <property type="project" value="InterPro"/>
</dbReference>
<feature type="binding site" evidence="6">
    <location>
        <begin position="292"/>
        <end position="296"/>
    </location>
    <ligand>
        <name>FMN</name>
        <dbReference type="ChEBI" id="CHEBI:58210"/>
    </ligand>
</feature>
<dbReference type="PANTHER" id="PTHR10578">
    <property type="entry name" value="S -2-HYDROXY-ACID OXIDASE-RELATED"/>
    <property type="match status" value="1"/>
</dbReference>
<feature type="binding site" evidence="6">
    <location>
        <position position="259"/>
    </location>
    <ligand>
        <name>FMN</name>
        <dbReference type="ChEBI" id="CHEBI:58210"/>
    </ligand>
</feature>
<feature type="binding site" evidence="6">
    <location>
        <begin position="315"/>
        <end position="316"/>
    </location>
    <ligand>
        <name>FMN</name>
        <dbReference type="ChEBI" id="CHEBI:58210"/>
    </ligand>
</feature>
<feature type="domain" description="FMN hydroxy acid dehydrogenase" evidence="7">
    <location>
        <begin position="13"/>
        <end position="366"/>
    </location>
</feature>
<proteinExistence type="inferred from homology"/>
<reference evidence="8" key="1">
    <citation type="submission" date="2020-11" db="EMBL/GenBank/DDBJ databases">
        <authorList>
            <person name="Kim M.K."/>
        </authorList>
    </citation>
    <scope>NUCLEOTIDE SEQUENCE</scope>
    <source>
        <strain evidence="8">BT350</strain>
    </source>
</reference>
<keyword evidence="9" id="KW-1185">Reference proteome</keyword>
<dbReference type="Gene3D" id="3.20.20.70">
    <property type="entry name" value="Aldolase class I"/>
    <property type="match status" value="1"/>
</dbReference>
<evidence type="ECO:0000256" key="6">
    <source>
        <dbReference type="PIRSR" id="PIRSR000138-2"/>
    </source>
</evidence>
<evidence type="ECO:0000313" key="9">
    <source>
        <dbReference type="Proteomes" id="UP000599312"/>
    </source>
</evidence>
<dbReference type="PIRSF" id="PIRSF000138">
    <property type="entry name" value="Al-hdrx_acd_dh"/>
    <property type="match status" value="1"/>
</dbReference>